<keyword evidence="1" id="KW-1133">Transmembrane helix</keyword>
<protein>
    <recommendedName>
        <fullName evidence="4">DUF1774-domain-containing protein</fullName>
    </recommendedName>
</protein>
<dbReference type="EMBL" id="JAWRVI010000100">
    <property type="protein sequence ID" value="KAK4077296.1"/>
    <property type="molecule type" value="Genomic_DNA"/>
</dbReference>
<proteinExistence type="predicted"/>
<evidence type="ECO:0008006" key="4">
    <source>
        <dbReference type="Google" id="ProtNLM"/>
    </source>
</evidence>
<name>A0ABR0BH29_PURLI</name>
<dbReference type="PANTHER" id="PTHR37992">
    <property type="entry name" value="EXPRESSED PROTEIN"/>
    <property type="match status" value="1"/>
</dbReference>
<evidence type="ECO:0000313" key="2">
    <source>
        <dbReference type="EMBL" id="KAK4077296.1"/>
    </source>
</evidence>
<evidence type="ECO:0000256" key="1">
    <source>
        <dbReference type="SAM" id="Phobius"/>
    </source>
</evidence>
<feature type="transmembrane region" description="Helical" evidence="1">
    <location>
        <begin position="129"/>
        <end position="146"/>
    </location>
</feature>
<feature type="transmembrane region" description="Helical" evidence="1">
    <location>
        <begin position="241"/>
        <end position="259"/>
    </location>
</feature>
<keyword evidence="1" id="KW-0812">Transmembrane</keyword>
<gene>
    <name evidence="2" type="ORF">Purlil1_12380</name>
</gene>
<reference evidence="2 3" key="1">
    <citation type="journal article" date="2024" name="Microbiol. Resour. Announc.">
        <title>Genome annotations for the ascomycete fungi Trichoderma harzianum, Trichoderma aggressivum, and Purpureocillium lilacinum.</title>
        <authorList>
            <person name="Beijen E.P.W."/>
            <person name="Ohm R.A."/>
        </authorList>
    </citation>
    <scope>NUCLEOTIDE SEQUENCE [LARGE SCALE GENOMIC DNA]</scope>
    <source>
        <strain evidence="2 3">CBS 150709</strain>
    </source>
</reference>
<keyword evidence="1" id="KW-0472">Membrane</keyword>
<evidence type="ECO:0000313" key="3">
    <source>
        <dbReference type="Proteomes" id="UP001287286"/>
    </source>
</evidence>
<dbReference type="PANTHER" id="PTHR37992:SF1">
    <property type="entry name" value="DUF1774-DOMAIN-CONTAINING PROTEIN"/>
    <property type="match status" value="1"/>
</dbReference>
<feature type="transmembrane region" description="Helical" evidence="1">
    <location>
        <begin position="158"/>
        <end position="175"/>
    </location>
</feature>
<comment type="caution">
    <text evidence="2">The sequence shown here is derived from an EMBL/GenBank/DDBJ whole genome shotgun (WGS) entry which is preliminary data.</text>
</comment>
<dbReference type="Proteomes" id="UP001287286">
    <property type="component" value="Unassembled WGS sequence"/>
</dbReference>
<keyword evidence="3" id="KW-1185">Reference proteome</keyword>
<dbReference type="Pfam" id="PF08611">
    <property type="entry name" value="DUF1774"/>
    <property type="match status" value="1"/>
</dbReference>
<feature type="transmembrane region" description="Helical" evidence="1">
    <location>
        <begin position="21"/>
        <end position="42"/>
    </location>
</feature>
<feature type="transmembrane region" description="Helical" evidence="1">
    <location>
        <begin position="187"/>
        <end position="206"/>
    </location>
</feature>
<accession>A0ABR0BH29</accession>
<dbReference type="InterPro" id="IPR013920">
    <property type="entry name" value="DUF1774_fun"/>
</dbReference>
<feature type="transmembrane region" description="Helical" evidence="1">
    <location>
        <begin position="102"/>
        <end position="123"/>
    </location>
</feature>
<sequence>MDRLRDYNPFRRREEYSPTALLAARVLSTCSWLVSVVVSVYYGTKNTGDANRNDDVWAQNYAHPSSFTLNATLGGVFWASLLNWQVLYLAHLFSRDASRVHNAATVCGYFIANNVLHFAFTALLVNSCFGWAEGLLLLNFASLTVLQFRRKDLPIQTHLPTVSFPLSWTFVALYWNGFMMIPNQSLVAARVAGSIFIWGILGYGLVCLLALKDFALCLCLSFLAVAIGVGQMERLASVPELISPFIIATVLAFGPLVWLKHKRLGIVSRNSESECDDKDSSA</sequence>
<organism evidence="2 3">
    <name type="scientific">Purpureocillium lilacinum</name>
    <name type="common">Paecilomyces lilacinus</name>
    <dbReference type="NCBI Taxonomy" id="33203"/>
    <lineage>
        <taxon>Eukaryota</taxon>
        <taxon>Fungi</taxon>
        <taxon>Dikarya</taxon>
        <taxon>Ascomycota</taxon>
        <taxon>Pezizomycotina</taxon>
        <taxon>Sordariomycetes</taxon>
        <taxon>Hypocreomycetidae</taxon>
        <taxon>Hypocreales</taxon>
        <taxon>Ophiocordycipitaceae</taxon>
        <taxon>Purpureocillium</taxon>
    </lineage>
</organism>
<feature type="transmembrane region" description="Helical" evidence="1">
    <location>
        <begin position="213"/>
        <end position="229"/>
    </location>
</feature>
<feature type="transmembrane region" description="Helical" evidence="1">
    <location>
        <begin position="67"/>
        <end position="90"/>
    </location>
</feature>